<feature type="region of interest" description="Disordered" evidence="1">
    <location>
        <begin position="56"/>
        <end position="90"/>
    </location>
</feature>
<sequence>MWRNVLAEVHPNHDPEKAAYFRHIIVPFRFYRGENSSRISEYSMDRSGLGKLRVVAPEPDVGPVDAGGHQRHDAESDDHDPGEAANPGSL</sequence>
<accession>A0A450UH62</accession>
<evidence type="ECO:0000313" key="2">
    <source>
        <dbReference type="EMBL" id="VFJ91882.1"/>
    </source>
</evidence>
<organism evidence="2">
    <name type="scientific">Candidatus Kentrum sp. LFY</name>
    <dbReference type="NCBI Taxonomy" id="2126342"/>
    <lineage>
        <taxon>Bacteria</taxon>
        <taxon>Pseudomonadati</taxon>
        <taxon>Pseudomonadota</taxon>
        <taxon>Gammaproteobacteria</taxon>
        <taxon>Candidatus Kentrum</taxon>
    </lineage>
</organism>
<gene>
    <name evidence="2" type="ORF">BECKLFY1418A_GA0070994_10194</name>
</gene>
<dbReference type="AlphaFoldDB" id="A0A450UH62"/>
<reference evidence="2" key="1">
    <citation type="submission" date="2019-02" db="EMBL/GenBank/DDBJ databases">
        <authorList>
            <person name="Gruber-Vodicka R. H."/>
            <person name="Seah K. B. B."/>
        </authorList>
    </citation>
    <scope>NUCLEOTIDE SEQUENCE</scope>
    <source>
        <strain evidence="2">BECK_M6</strain>
    </source>
</reference>
<evidence type="ECO:0000256" key="1">
    <source>
        <dbReference type="SAM" id="MobiDB-lite"/>
    </source>
</evidence>
<feature type="compositionally biased region" description="Basic and acidic residues" evidence="1">
    <location>
        <begin position="68"/>
        <end position="82"/>
    </location>
</feature>
<protein>
    <submittedName>
        <fullName evidence="2">Uncharacterized protein</fullName>
    </submittedName>
</protein>
<dbReference type="EMBL" id="CAADFH010000019">
    <property type="protein sequence ID" value="VFJ91882.1"/>
    <property type="molecule type" value="Genomic_DNA"/>
</dbReference>
<name>A0A450UH62_9GAMM</name>
<proteinExistence type="predicted"/>